<dbReference type="PROSITE" id="PS51257">
    <property type="entry name" value="PROKAR_LIPOPROTEIN"/>
    <property type="match status" value="1"/>
</dbReference>
<dbReference type="PANTHER" id="PTHR43593">
    <property type="match status" value="1"/>
</dbReference>
<organism evidence="3 4">
    <name type="scientific">Loktanella gaetbuli</name>
    <dbReference type="NCBI Taxonomy" id="2881335"/>
    <lineage>
        <taxon>Bacteria</taxon>
        <taxon>Pseudomonadati</taxon>
        <taxon>Pseudomonadota</taxon>
        <taxon>Alphaproteobacteria</taxon>
        <taxon>Rhodobacterales</taxon>
        <taxon>Roseobacteraceae</taxon>
        <taxon>Loktanella</taxon>
    </lineage>
</organism>
<dbReference type="Gene3D" id="3.30.360.10">
    <property type="entry name" value="Dihydrodipicolinate Reductase, domain 2"/>
    <property type="match status" value="1"/>
</dbReference>
<dbReference type="EMBL" id="JAJATZ010000001">
    <property type="protein sequence ID" value="MCB5198215.1"/>
    <property type="molecule type" value="Genomic_DNA"/>
</dbReference>
<dbReference type="RefSeq" id="WP_226747185.1">
    <property type="nucleotide sequence ID" value="NZ_JAJATZ010000001.1"/>
</dbReference>
<dbReference type="SUPFAM" id="SSF55347">
    <property type="entry name" value="Glyceraldehyde-3-phosphate dehydrogenase-like, C-terminal domain"/>
    <property type="match status" value="1"/>
</dbReference>
<dbReference type="InterPro" id="IPR050424">
    <property type="entry name" value="Gfo-Idh-MocA_inositol_DH"/>
</dbReference>
<feature type="domain" description="Gfo/Idh/MocA-like oxidoreductase C-terminal" evidence="2">
    <location>
        <begin position="159"/>
        <end position="377"/>
    </location>
</feature>
<gene>
    <name evidence="3" type="ORF">LGQ03_03075</name>
</gene>
<dbReference type="InterPro" id="IPR000683">
    <property type="entry name" value="Gfo/Idh/MocA-like_OxRdtase_N"/>
</dbReference>
<dbReference type="InterPro" id="IPR004104">
    <property type="entry name" value="Gfo/Idh/MocA-like_OxRdtase_C"/>
</dbReference>
<protein>
    <submittedName>
        <fullName evidence="3">Gfo/Idh/MocA family oxidoreductase</fullName>
    </submittedName>
</protein>
<evidence type="ECO:0000313" key="3">
    <source>
        <dbReference type="EMBL" id="MCB5198215.1"/>
    </source>
</evidence>
<dbReference type="Pfam" id="PF02894">
    <property type="entry name" value="GFO_IDH_MocA_C"/>
    <property type="match status" value="1"/>
</dbReference>
<proteinExistence type="predicted"/>
<dbReference type="Gene3D" id="3.40.50.720">
    <property type="entry name" value="NAD(P)-binding Rossmann-like Domain"/>
    <property type="match status" value="1"/>
</dbReference>
<feature type="domain" description="Gfo/Idh/MocA-like oxidoreductase N-terminal" evidence="1">
    <location>
        <begin position="19"/>
        <end position="137"/>
    </location>
</feature>
<name>A0ABS8BR49_9RHOB</name>
<dbReference type="Proteomes" id="UP001138961">
    <property type="component" value="Unassembled WGS sequence"/>
</dbReference>
<sequence length="384" mass="41419">MTRRAMFRAQEKAEKLQTLNYGIVGCGMMAREHIQNIALLDDARVAVVFDPVPELAQSGAALAGGARVADSLADLLSEPALDAVVIVSPNDCHVAQLRQITQTRPVAVLCEKPLFTVPTDHAAVADIVARHAAPIWVAMEYRYMPPVAAFLAQAQAATGGIRMLTIREHRFPFLPKVGDWNRFNARSGGTLVEKCCHFFDLMRVILASDPVRVMASAGQDVNHLSETYDGQTPDIWDNAYVIVDFANGTRAMLELCMFAEGARYQEEITATGPQGRIDVQVPGPGRFWPAALGPAPTAQLTVSPRSPKGPHTLEIPVDPVLLDAGDHNGSTFYQHQRFAAAVRGAGPVEVTPTDGIWAVLMGQAAQESARTGQAVTLTPPKEIS</sequence>
<comment type="caution">
    <text evidence="3">The sequence shown here is derived from an EMBL/GenBank/DDBJ whole genome shotgun (WGS) entry which is preliminary data.</text>
</comment>
<evidence type="ECO:0000313" key="4">
    <source>
        <dbReference type="Proteomes" id="UP001138961"/>
    </source>
</evidence>
<reference evidence="3" key="1">
    <citation type="submission" date="2021-10" db="EMBL/GenBank/DDBJ databases">
        <title>Loktanella gaetbuli sp. nov., isolated from a tidal flat.</title>
        <authorList>
            <person name="Park S."/>
            <person name="Yoon J.-H."/>
        </authorList>
    </citation>
    <scope>NUCLEOTIDE SEQUENCE</scope>
    <source>
        <strain evidence="3">TSTF-M6</strain>
    </source>
</reference>
<keyword evidence="4" id="KW-1185">Reference proteome</keyword>
<accession>A0ABS8BR49</accession>
<evidence type="ECO:0000259" key="2">
    <source>
        <dbReference type="Pfam" id="PF02894"/>
    </source>
</evidence>
<dbReference type="Pfam" id="PF01408">
    <property type="entry name" value="GFO_IDH_MocA"/>
    <property type="match status" value="1"/>
</dbReference>
<dbReference type="InterPro" id="IPR036291">
    <property type="entry name" value="NAD(P)-bd_dom_sf"/>
</dbReference>
<dbReference type="SUPFAM" id="SSF51735">
    <property type="entry name" value="NAD(P)-binding Rossmann-fold domains"/>
    <property type="match status" value="1"/>
</dbReference>
<evidence type="ECO:0000259" key="1">
    <source>
        <dbReference type="Pfam" id="PF01408"/>
    </source>
</evidence>
<dbReference type="PANTHER" id="PTHR43593:SF1">
    <property type="entry name" value="INOSITOL 2-DEHYDROGENASE"/>
    <property type="match status" value="1"/>
</dbReference>